<dbReference type="Proteomes" id="UP000030689">
    <property type="component" value="Unassembled WGS sequence"/>
</dbReference>
<dbReference type="Pfam" id="PF24758">
    <property type="entry name" value="LRR_At5g56370"/>
    <property type="match status" value="1"/>
</dbReference>
<protein>
    <recommendedName>
        <fullName evidence="1">F-box domain-containing protein</fullName>
    </recommendedName>
</protein>
<keyword evidence="3" id="KW-1185">Reference proteome</keyword>
<sequence>MATDRISNLPDDVLGKILSLVPTKLAASTAVLSKRWLNLLPLVDSLDFDELMLLYSDRKDGEEEPTSIESRRQSRRRRRPRFSDFVDKTLDLLSNSTIKKFSLRCNYENDISRVNSWIRTALGRGCVELNLKSNLRNFIDSEFFTSNTLVKLTITDKFCLKGRLPLGGVFFPALKTLTLVSVYFLSHEMEKHFVRGCPALEELFIYVWMGYLSTPYVKRLTITSDFADHYEYSGLTLKTKSLLYLDYSSYVATYDVVALDSLVEARLDLRLYGLDADGRPVFKEIRGDISTLINGMKNIKSLHLSAHSLQVFHFCCDSMPVLNNLLTLSIESDEEKGWEVIPRLLCNSPNLQTLVIKGLVHRVTEWCGNACPCIIQNEMVCCLSSCQVKVLEITGFRGSLGELHQMRHFLGNLECLETVKVGVEESTFNSKYLRAILMAIPRVSSKCSIQFI</sequence>
<dbReference type="Gramene" id="ESQ54643">
    <property type="protein sequence ID" value="ESQ54643"/>
    <property type="gene ID" value="EUTSA_v10025182mg"/>
</dbReference>
<dbReference type="InterPro" id="IPR036047">
    <property type="entry name" value="F-box-like_dom_sf"/>
</dbReference>
<evidence type="ECO:0000313" key="2">
    <source>
        <dbReference type="EMBL" id="ESQ54643.1"/>
    </source>
</evidence>
<dbReference type="InterPro" id="IPR032675">
    <property type="entry name" value="LRR_dom_sf"/>
</dbReference>
<evidence type="ECO:0000313" key="3">
    <source>
        <dbReference type="Proteomes" id="UP000030689"/>
    </source>
</evidence>
<name>V4MNU9_EUTSA</name>
<evidence type="ECO:0000259" key="1">
    <source>
        <dbReference type="PROSITE" id="PS50181"/>
    </source>
</evidence>
<dbReference type="EMBL" id="KI517384">
    <property type="protein sequence ID" value="ESQ54643.1"/>
    <property type="molecule type" value="Genomic_DNA"/>
</dbReference>
<feature type="domain" description="F-box" evidence="1">
    <location>
        <begin position="3"/>
        <end position="51"/>
    </location>
</feature>
<gene>
    <name evidence="2" type="ORF">EUTSA_v10025182mg</name>
</gene>
<dbReference type="SUPFAM" id="SSF52047">
    <property type="entry name" value="RNI-like"/>
    <property type="match status" value="1"/>
</dbReference>
<dbReference type="Pfam" id="PF00646">
    <property type="entry name" value="F-box"/>
    <property type="match status" value="1"/>
</dbReference>
<dbReference type="PANTHER" id="PTHR31293">
    <property type="entry name" value="RNI-LIKE SUPERFAMILY PROTEIN"/>
    <property type="match status" value="1"/>
</dbReference>
<reference evidence="2 3" key="1">
    <citation type="journal article" date="2013" name="Front. Plant Sci.">
        <title>The Reference Genome of the Halophytic Plant Eutrema salsugineum.</title>
        <authorList>
            <person name="Yang R."/>
            <person name="Jarvis D.E."/>
            <person name="Chen H."/>
            <person name="Beilstein M.A."/>
            <person name="Grimwood J."/>
            <person name="Jenkins J."/>
            <person name="Shu S."/>
            <person name="Prochnik S."/>
            <person name="Xin M."/>
            <person name="Ma C."/>
            <person name="Schmutz J."/>
            <person name="Wing R.A."/>
            <person name="Mitchell-Olds T."/>
            <person name="Schumaker K.S."/>
            <person name="Wang X."/>
        </authorList>
    </citation>
    <scope>NUCLEOTIDE SEQUENCE [LARGE SCALE GENOMIC DNA]</scope>
</reference>
<dbReference type="AlphaFoldDB" id="V4MNU9"/>
<dbReference type="OrthoDB" id="1034305at2759"/>
<organism evidence="2 3">
    <name type="scientific">Eutrema salsugineum</name>
    <name type="common">Saltwater cress</name>
    <name type="synonym">Sisymbrium salsugineum</name>
    <dbReference type="NCBI Taxonomy" id="72664"/>
    <lineage>
        <taxon>Eukaryota</taxon>
        <taxon>Viridiplantae</taxon>
        <taxon>Streptophyta</taxon>
        <taxon>Embryophyta</taxon>
        <taxon>Tracheophyta</taxon>
        <taxon>Spermatophyta</taxon>
        <taxon>Magnoliopsida</taxon>
        <taxon>eudicotyledons</taxon>
        <taxon>Gunneridae</taxon>
        <taxon>Pentapetalae</taxon>
        <taxon>rosids</taxon>
        <taxon>malvids</taxon>
        <taxon>Brassicales</taxon>
        <taxon>Brassicaceae</taxon>
        <taxon>Eutremeae</taxon>
        <taxon>Eutrema</taxon>
    </lineage>
</organism>
<dbReference type="SMART" id="SM00579">
    <property type="entry name" value="FBD"/>
    <property type="match status" value="1"/>
</dbReference>
<dbReference type="CDD" id="cd22160">
    <property type="entry name" value="F-box_AtFBL13-like"/>
    <property type="match status" value="1"/>
</dbReference>
<dbReference type="InterPro" id="IPR001810">
    <property type="entry name" value="F-box_dom"/>
</dbReference>
<dbReference type="PROSITE" id="PS50181">
    <property type="entry name" value="FBOX"/>
    <property type="match status" value="1"/>
</dbReference>
<dbReference type="STRING" id="72664.V4MNU9"/>
<dbReference type="Gene3D" id="3.80.10.10">
    <property type="entry name" value="Ribonuclease Inhibitor"/>
    <property type="match status" value="1"/>
</dbReference>
<accession>V4MNU9</accession>
<dbReference type="OMA" id="HINSWIC"/>
<dbReference type="InterPro" id="IPR055294">
    <property type="entry name" value="FBL60-like"/>
</dbReference>
<dbReference type="InterPro" id="IPR006566">
    <property type="entry name" value="FBD"/>
</dbReference>
<dbReference type="PANTHER" id="PTHR31293:SF22">
    <property type="entry name" value="BNAC06G06520D PROTEIN"/>
    <property type="match status" value="1"/>
</dbReference>
<dbReference type="KEGG" id="eus:EUTSA_v10025182mg"/>
<dbReference type="InterPro" id="IPR055411">
    <property type="entry name" value="LRR_FXL15/At3g58940/PEG3-like"/>
</dbReference>
<dbReference type="SUPFAM" id="SSF81383">
    <property type="entry name" value="F-box domain"/>
    <property type="match status" value="1"/>
</dbReference>
<proteinExistence type="predicted"/>
<dbReference type="InterPro" id="IPR053781">
    <property type="entry name" value="F-box_AtFBL13-like"/>
</dbReference>